<dbReference type="InterPro" id="IPR014127">
    <property type="entry name" value="CHP02757"/>
</dbReference>
<dbReference type="Proteomes" id="UP001447842">
    <property type="component" value="Chromosome"/>
</dbReference>
<evidence type="ECO:0000313" key="1">
    <source>
        <dbReference type="EMBL" id="XAU16051.1"/>
    </source>
</evidence>
<organism evidence="1 2">
    <name type="scientific">Sulfurimonas diazotrophicus</name>
    <dbReference type="NCBI Taxonomy" id="3131939"/>
    <lineage>
        <taxon>Bacteria</taxon>
        <taxon>Pseudomonadati</taxon>
        <taxon>Campylobacterota</taxon>
        <taxon>Epsilonproteobacteria</taxon>
        <taxon>Campylobacterales</taxon>
        <taxon>Sulfurimonadaceae</taxon>
        <taxon>Sulfurimonas</taxon>
    </lineage>
</organism>
<dbReference type="RefSeq" id="WP_345973419.1">
    <property type="nucleotide sequence ID" value="NZ_CP147920.1"/>
</dbReference>
<dbReference type="EMBL" id="CP147920">
    <property type="protein sequence ID" value="XAU16051.1"/>
    <property type="molecule type" value="Genomic_DNA"/>
</dbReference>
<evidence type="ECO:0000313" key="2">
    <source>
        <dbReference type="Proteomes" id="UP001447842"/>
    </source>
</evidence>
<reference evidence="1 2" key="1">
    <citation type="submission" date="2024-03" db="EMBL/GenBank/DDBJ databases">
        <title>Sulfurimonas sp. HSL3-1.</title>
        <authorList>
            <person name="Wang S."/>
        </authorList>
    </citation>
    <scope>NUCLEOTIDE SEQUENCE [LARGE SCALE GENOMIC DNA]</scope>
    <source>
        <strain evidence="1 2">HSL3-1</strain>
    </source>
</reference>
<dbReference type="NCBIfam" id="TIGR02757">
    <property type="entry name" value="TIGR02757 family protein"/>
    <property type="match status" value="1"/>
</dbReference>
<dbReference type="Pfam" id="PF09674">
    <property type="entry name" value="DUF2400"/>
    <property type="match status" value="1"/>
</dbReference>
<proteinExistence type="predicted"/>
<dbReference type="SUPFAM" id="SSF48150">
    <property type="entry name" value="DNA-glycosylase"/>
    <property type="match status" value="1"/>
</dbReference>
<sequence length="241" mass="28128">MDAEMGQRNHAQEISYERPDPILVAQRYQEPYSALVCALFAYGRADLIVRFLDGLDFRLLDAEESAIRRAFEGQYYRFQNRTDIIEFFITLRRLKLEGDIEALFTEAYRPNRSVIDGVNAVIAKMQALNGYESRGYRFLVGREVTKYKGGAPMKRWLMFLRWMVRSDAIDFGLWQGVGTSDLLMPLDTHTFNVSRRLGLLQRKSYDLQAVAELTESLKRFDPDDPVKYDFALYRLGQEKQY</sequence>
<accession>A0ABZ3HCP6</accession>
<protein>
    <submittedName>
        <fullName evidence="1">TIGR02757 family protein</fullName>
    </submittedName>
</protein>
<gene>
    <name evidence="1" type="ORF">WCY31_04930</name>
</gene>
<dbReference type="InterPro" id="IPR011257">
    <property type="entry name" value="DNA_glycosylase"/>
</dbReference>
<keyword evidence="2" id="KW-1185">Reference proteome</keyword>
<name>A0ABZ3HCP6_9BACT</name>